<gene>
    <name evidence="2" type="ORF">ARMGADRAFT_1089564</name>
</gene>
<evidence type="ECO:0000313" key="2">
    <source>
        <dbReference type="EMBL" id="PBK83217.1"/>
    </source>
</evidence>
<protein>
    <submittedName>
        <fullName evidence="2">Uncharacterized protein</fullName>
    </submittedName>
</protein>
<evidence type="ECO:0000313" key="3">
    <source>
        <dbReference type="Proteomes" id="UP000217790"/>
    </source>
</evidence>
<dbReference type="EMBL" id="KZ293708">
    <property type="protein sequence ID" value="PBK83217.1"/>
    <property type="molecule type" value="Genomic_DNA"/>
</dbReference>
<dbReference type="InParanoid" id="A0A2H3D2H8"/>
<dbReference type="AlphaFoldDB" id="A0A2H3D2H8"/>
<organism evidence="2 3">
    <name type="scientific">Armillaria gallica</name>
    <name type="common">Bulbous honey fungus</name>
    <name type="synonym">Armillaria bulbosa</name>
    <dbReference type="NCBI Taxonomy" id="47427"/>
    <lineage>
        <taxon>Eukaryota</taxon>
        <taxon>Fungi</taxon>
        <taxon>Dikarya</taxon>
        <taxon>Basidiomycota</taxon>
        <taxon>Agaricomycotina</taxon>
        <taxon>Agaricomycetes</taxon>
        <taxon>Agaricomycetidae</taxon>
        <taxon>Agaricales</taxon>
        <taxon>Marasmiineae</taxon>
        <taxon>Physalacriaceae</taxon>
        <taxon>Armillaria</taxon>
    </lineage>
</organism>
<name>A0A2H3D2H8_ARMGA</name>
<feature type="compositionally biased region" description="Basic and acidic residues" evidence="1">
    <location>
        <begin position="1"/>
        <end position="12"/>
    </location>
</feature>
<dbReference type="OrthoDB" id="3267958at2759"/>
<keyword evidence="3" id="KW-1185">Reference proteome</keyword>
<reference evidence="3" key="1">
    <citation type="journal article" date="2017" name="Nat. Ecol. Evol.">
        <title>Genome expansion and lineage-specific genetic innovations in the forest pathogenic fungi Armillaria.</title>
        <authorList>
            <person name="Sipos G."/>
            <person name="Prasanna A.N."/>
            <person name="Walter M.C."/>
            <person name="O'Connor E."/>
            <person name="Balint B."/>
            <person name="Krizsan K."/>
            <person name="Kiss B."/>
            <person name="Hess J."/>
            <person name="Varga T."/>
            <person name="Slot J."/>
            <person name="Riley R."/>
            <person name="Boka B."/>
            <person name="Rigling D."/>
            <person name="Barry K."/>
            <person name="Lee J."/>
            <person name="Mihaltcheva S."/>
            <person name="LaButti K."/>
            <person name="Lipzen A."/>
            <person name="Waldron R."/>
            <person name="Moloney N.M."/>
            <person name="Sperisen C."/>
            <person name="Kredics L."/>
            <person name="Vagvoelgyi C."/>
            <person name="Patrignani A."/>
            <person name="Fitzpatrick D."/>
            <person name="Nagy I."/>
            <person name="Doyle S."/>
            <person name="Anderson J.B."/>
            <person name="Grigoriev I.V."/>
            <person name="Gueldener U."/>
            <person name="Muensterkoetter M."/>
            <person name="Nagy L.G."/>
        </authorList>
    </citation>
    <scope>NUCLEOTIDE SEQUENCE [LARGE SCALE GENOMIC DNA]</scope>
    <source>
        <strain evidence="3">Ar21-2</strain>
    </source>
</reference>
<proteinExistence type="predicted"/>
<dbReference type="Proteomes" id="UP000217790">
    <property type="component" value="Unassembled WGS sequence"/>
</dbReference>
<sequence length="186" mass="20134">MLLDMEEMRTDPEDTGNNTTDEEHSNSAGKMDSDASKGDIDSTLNANSDAVSDWGIVREETGQMAAEESNEGDYDRETSNTLTVTESILPPPLSHSLKSSVSHTAALPITSPDLPTINSATTHVPSLSASPPATMTTEPDEIIASRFMLRQSQRAKCRIVDLDNLWVLLCEGRPRPGEVTGCLVFQ</sequence>
<feature type="compositionally biased region" description="Basic and acidic residues" evidence="1">
    <location>
        <begin position="21"/>
        <end position="40"/>
    </location>
</feature>
<feature type="region of interest" description="Disordered" evidence="1">
    <location>
        <begin position="1"/>
        <end position="46"/>
    </location>
</feature>
<evidence type="ECO:0000256" key="1">
    <source>
        <dbReference type="SAM" id="MobiDB-lite"/>
    </source>
</evidence>
<accession>A0A2H3D2H8</accession>